<dbReference type="AlphaFoldDB" id="A0A158JVI3"/>
<gene>
    <name evidence="2" type="ORF">AWB69_08807</name>
</gene>
<dbReference type="Proteomes" id="UP000054683">
    <property type="component" value="Unassembled WGS sequence"/>
</dbReference>
<feature type="region of interest" description="Disordered" evidence="1">
    <location>
        <begin position="1"/>
        <end position="60"/>
    </location>
</feature>
<evidence type="ECO:0000313" key="2">
    <source>
        <dbReference type="EMBL" id="SAL72429.1"/>
    </source>
</evidence>
<evidence type="ECO:0000313" key="3">
    <source>
        <dbReference type="Proteomes" id="UP000054683"/>
    </source>
</evidence>
<protein>
    <submittedName>
        <fullName evidence="2">Uncharacterized protein</fullName>
    </submittedName>
</protein>
<reference evidence="2 3" key="1">
    <citation type="submission" date="2016-01" db="EMBL/GenBank/DDBJ databases">
        <authorList>
            <person name="Oliw E.H."/>
        </authorList>
    </citation>
    <scope>NUCLEOTIDE SEQUENCE [LARGE SCALE GENOMIC DNA]</scope>
    <source>
        <strain evidence="2">LMG 27134</strain>
    </source>
</reference>
<proteinExistence type="predicted"/>
<feature type="compositionally biased region" description="Polar residues" evidence="1">
    <location>
        <begin position="34"/>
        <end position="49"/>
    </location>
</feature>
<sequence length="60" mass="6797">MIDIGQQKPGLDSTGSDLWGRMPTTNDWHKSTRGGLSTYRNNDGFLQSETDVRRTKSLNR</sequence>
<name>A0A158JVI3_9BURK</name>
<evidence type="ECO:0000256" key="1">
    <source>
        <dbReference type="SAM" id="MobiDB-lite"/>
    </source>
</evidence>
<accession>A0A158JVI3</accession>
<organism evidence="2 3">
    <name type="scientific">Caballeronia udeis</name>
    <dbReference type="NCBI Taxonomy" id="1232866"/>
    <lineage>
        <taxon>Bacteria</taxon>
        <taxon>Pseudomonadati</taxon>
        <taxon>Pseudomonadota</taxon>
        <taxon>Betaproteobacteria</taxon>
        <taxon>Burkholderiales</taxon>
        <taxon>Burkholderiaceae</taxon>
        <taxon>Caballeronia</taxon>
    </lineage>
</organism>
<dbReference type="EMBL" id="FCOK02000121">
    <property type="protein sequence ID" value="SAL72429.1"/>
    <property type="molecule type" value="Genomic_DNA"/>
</dbReference>